<feature type="transmembrane region" description="Helical" evidence="5">
    <location>
        <begin position="254"/>
        <end position="277"/>
    </location>
</feature>
<feature type="transmembrane region" description="Helical" evidence="5">
    <location>
        <begin position="162"/>
        <end position="181"/>
    </location>
</feature>
<evidence type="ECO:0000313" key="7">
    <source>
        <dbReference type="EMBL" id="KTD22651.1"/>
    </source>
</evidence>
<dbReference type="GO" id="GO:0016020">
    <property type="term" value="C:membrane"/>
    <property type="evidence" value="ECO:0007669"/>
    <property type="project" value="UniProtKB-SubCell"/>
</dbReference>
<dbReference type="PANTHER" id="PTHR11814">
    <property type="entry name" value="SULFATE TRANSPORTER"/>
    <property type="match status" value="1"/>
</dbReference>
<evidence type="ECO:0000256" key="4">
    <source>
        <dbReference type="ARBA" id="ARBA00023136"/>
    </source>
</evidence>
<feature type="transmembrane region" description="Helical" evidence="5">
    <location>
        <begin position="110"/>
        <end position="130"/>
    </location>
</feature>
<feature type="transmembrane region" description="Helical" evidence="5">
    <location>
        <begin position="390"/>
        <end position="417"/>
    </location>
</feature>
<dbReference type="Pfam" id="PF00916">
    <property type="entry name" value="Sulfate_transp"/>
    <property type="match status" value="1"/>
</dbReference>
<feature type="transmembrane region" description="Helical" evidence="5">
    <location>
        <begin position="193"/>
        <end position="212"/>
    </location>
</feature>
<sequence length="504" mass="55033">MKQRLFIHLKNDLPSSIVVFFVALPLCLGIALASNTPLFAGIIAGIIGGIVVGLASGSALGVSGPAAGLVAIVISSVESLGSWEAFLLAGVIAGVLQLIAGFLRGGIIAYYFPSAVIKGMLTGIGIIIILEQIPHLLGHDVTPLLTSNGELGISGIREALDYVNPGIVLISILSLLIFFLWEKVLTKKHKFFEIIQAPLVVVILGITLNWFYEHRLMEFALERSALVQLPKFSKISELFQYLTLPDFSLITNFAIYKVAIVIALIASLETLLCVEAVDKLDPHKRITPTDRELKAQGLGNIISCFIGGLPITQVIVRSSANVAFGAKTKLSTILHGFFLFICVVSIPEILNKIPLASLASILIIIGYKLAKPGLFKQMYKMGWEQFVPFIVTIVGIVFNHLLFGITLGFSVAIFIILRHHFLNSHDLIKIKARTKNQYLLKLAEEVSFLNKGSIINELKNIPEDTDVIIDGSKSKMIDHDIKEVIQNFILNAKTKNIKVKLIGI</sequence>
<evidence type="ECO:0000313" key="8">
    <source>
        <dbReference type="Proteomes" id="UP000054869"/>
    </source>
</evidence>
<feature type="transmembrane region" description="Helical" evidence="5">
    <location>
        <begin position="298"/>
        <end position="316"/>
    </location>
</feature>
<evidence type="ECO:0000259" key="6">
    <source>
        <dbReference type="Pfam" id="PF00916"/>
    </source>
</evidence>
<dbReference type="eggNOG" id="COG0659">
    <property type="taxonomic scope" value="Bacteria"/>
</dbReference>
<dbReference type="InterPro" id="IPR011547">
    <property type="entry name" value="SLC26A/SulP_dom"/>
</dbReference>
<keyword evidence="8" id="KW-1185">Reference proteome</keyword>
<keyword evidence="4 5" id="KW-0472">Membrane</keyword>
<dbReference type="AlphaFoldDB" id="A0A0W0VR36"/>
<feature type="domain" description="SLC26A/SulP transporter" evidence="6">
    <location>
        <begin position="9"/>
        <end position="389"/>
    </location>
</feature>
<feature type="transmembrane region" description="Helical" evidence="5">
    <location>
        <begin position="12"/>
        <end position="32"/>
    </location>
</feature>
<dbReference type="InterPro" id="IPR001902">
    <property type="entry name" value="SLC26A/SulP_fam"/>
</dbReference>
<feature type="transmembrane region" description="Helical" evidence="5">
    <location>
        <begin position="38"/>
        <end position="55"/>
    </location>
</feature>
<reference evidence="7 8" key="1">
    <citation type="submission" date="2015-11" db="EMBL/GenBank/DDBJ databases">
        <title>Genomic analysis of 38 Legionella species identifies large and diverse effector repertoires.</title>
        <authorList>
            <person name="Burstein D."/>
            <person name="Amaro F."/>
            <person name="Zusman T."/>
            <person name="Lifshitz Z."/>
            <person name="Cohen O."/>
            <person name="Gilbert J.A."/>
            <person name="Pupko T."/>
            <person name="Shuman H.A."/>
            <person name="Segal G."/>
        </authorList>
    </citation>
    <scope>NUCLEOTIDE SEQUENCE [LARGE SCALE GENOMIC DNA]</scope>
    <source>
        <strain evidence="7 8">ATCC 49751</strain>
    </source>
</reference>
<dbReference type="RefSeq" id="WP_028373268.1">
    <property type="nucleotide sequence ID" value="NZ_CAAAJD010000005.1"/>
</dbReference>
<keyword evidence="3 5" id="KW-1133">Transmembrane helix</keyword>
<gene>
    <name evidence="7" type="ORF">Llan_1141</name>
</gene>
<dbReference type="STRING" id="45067.Llan_1141"/>
<evidence type="ECO:0000256" key="2">
    <source>
        <dbReference type="ARBA" id="ARBA00022692"/>
    </source>
</evidence>
<feature type="transmembrane region" description="Helical" evidence="5">
    <location>
        <begin position="353"/>
        <end position="370"/>
    </location>
</feature>
<proteinExistence type="predicted"/>
<evidence type="ECO:0000256" key="1">
    <source>
        <dbReference type="ARBA" id="ARBA00004141"/>
    </source>
</evidence>
<comment type="subcellular location">
    <subcellularLocation>
        <location evidence="1">Membrane</location>
        <topology evidence="1">Multi-pass membrane protein</topology>
    </subcellularLocation>
</comment>
<dbReference type="Proteomes" id="UP000054869">
    <property type="component" value="Unassembled WGS sequence"/>
</dbReference>
<keyword evidence="2 5" id="KW-0812">Transmembrane</keyword>
<dbReference type="OrthoDB" id="9769739at2"/>
<dbReference type="EMBL" id="LNYI01000023">
    <property type="protein sequence ID" value="KTD22651.1"/>
    <property type="molecule type" value="Genomic_DNA"/>
</dbReference>
<accession>A0A0W0VR36</accession>
<evidence type="ECO:0000256" key="5">
    <source>
        <dbReference type="SAM" id="Phobius"/>
    </source>
</evidence>
<organism evidence="7 8">
    <name type="scientific">Legionella lansingensis</name>
    <dbReference type="NCBI Taxonomy" id="45067"/>
    <lineage>
        <taxon>Bacteria</taxon>
        <taxon>Pseudomonadati</taxon>
        <taxon>Pseudomonadota</taxon>
        <taxon>Gammaproteobacteria</taxon>
        <taxon>Legionellales</taxon>
        <taxon>Legionellaceae</taxon>
        <taxon>Legionella</taxon>
    </lineage>
</organism>
<evidence type="ECO:0000256" key="3">
    <source>
        <dbReference type="ARBA" id="ARBA00022989"/>
    </source>
</evidence>
<protein>
    <submittedName>
        <fullName evidence="7">Sulfate transporter</fullName>
    </submittedName>
</protein>
<feature type="transmembrane region" description="Helical" evidence="5">
    <location>
        <begin position="83"/>
        <end position="103"/>
    </location>
</feature>
<dbReference type="PATRIC" id="fig|45067.4.peg.1194"/>
<comment type="caution">
    <text evidence="7">The sequence shown here is derived from an EMBL/GenBank/DDBJ whole genome shotgun (WGS) entry which is preliminary data.</text>
</comment>
<dbReference type="GO" id="GO:0055085">
    <property type="term" value="P:transmembrane transport"/>
    <property type="evidence" value="ECO:0007669"/>
    <property type="project" value="InterPro"/>
</dbReference>
<name>A0A0W0VR36_9GAMM</name>